<feature type="domain" description="HMG box" evidence="5">
    <location>
        <begin position="43"/>
        <end position="116"/>
    </location>
</feature>
<dbReference type="EMBL" id="SOZI01000018">
    <property type="protein sequence ID" value="TNY22893.1"/>
    <property type="molecule type" value="Genomic_DNA"/>
</dbReference>
<dbReference type="InterPro" id="IPR050140">
    <property type="entry name" value="SRY-related_HMG-box_TF-like"/>
</dbReference>
<dbReference type="SMART" id="SM00398">
    <property type="entry name" value="HMG"/>
    <property type="match status" value="1"/>
</dbReference>
<dbReference type="PANTHER" id="PTHR10270">
    <property type="entry name" value="SOX TRANSCRIPTION FACTOR"/>
    <property type="match status" value="1"/>
</dbReference>
<dbReference type="PANTHER" id="PTHR10270:SF161">
    <property type="entry name" value="SEX-DETERMINING REGION Y PROTEIN"/>
    <property type="match status" value="1"/>
</dbReference>
<evidence type="ECO:0000256" key="2">
    <source>
        <dbReference type="ARBA" id="ARBA00023163"/>
    </source>
</evidence>
<dbReference type="InterPro" id="IPR036910">
    <property type="entry name" value="HMG_box_dom_sf"/>
</dbReference>
<feature type="compositionally biased region" description="Basic residues" evidence="4">
    <location>
        <begin position="29"/>
        <end position="40"/>
    </location>
</feature>
<dbReference type="GO" id="GO:0001228">
    <property type="term" value="F:DNA-binding transcription activator activity, RNA polymerase II-specific"/>
    <property type="evidence" value="ECO:0007669"/>
    <property type="project" value="TreeGrafter"/>
</dbReference>
<name>A0A5C5G1D0_9BASI</name>
<evidence type="ECO:0000256" key="4">
    <source>
        <dbReference type="SAM" id="MobiDB-lite"/>
    </source>
</evidence>
<dbReference type="Pfam" id="PF00505">
    <property type="entry name" value="HMG_box"/>
    <property type="match status" value="1"/>
</dbReference>
<keyword evidence="1 3" id="KW-0238">DNA-binding</keyword>
<dbReference type="PROSITE" id="PS50118">
    <property type="entry name" value="HMG_BOX_2"/>
    <property type="match status" value="1"/>
</dbReference>
<dbReference type="CDD" id="cd01389">
    <property type="entry name" value="HMG-box_ROX1-like"/>
    <property type="match status" value="1"/>
</dbReference>
<evidence type="ECO:0000256" key="1">
    <source>
        <dbReference type="ARBA" id="ARBA00023125"/>
    </source>
</evidence>
<evidence type="ECO:0000259" key="5">
    <source>
        <dbReference type="PROSITE" id="PS50118"/>
    </source>
</evidence>
<evidence type="ECO:0000256" key="3">
    <source>
        <dbReference type="PROSITE-ProRule" id="PRU00267"/>
    </source>
</evidence>
<dbReference type="Proteomes" id="UP000311382">
    <property type="component" value="Unassembled WGS sequence"/>
</dbReference>
<feature type="DNA-binding region" description="HMG box" evidence="3">
    <location>
        <begin position="43"/>
        <end position="116"/>
    </location>
</feature>
<protein>
    <recommendedName>
        <fullName evidence="5">HMG box domain-containing protein</fullName>
    </recommendedName>
</protein>
<keyword evidence="2" id="KW-0804">Transcription</keyword>
<dbReference type="STRING" id="5288.A0A5C5G1D0"/>
<dbReference type="InterPro" id="IPR009071">
    <property type="entry name" value="HMG_box_dom"/>
</dbReference>
<dbReference type="GO" id="GO:0005634">
    <property type="term" value="C:nucleus"/>
    <property type="evidence" value="ECO:0007669"/>
    <property type="project" value="UniProtKB-UniRule"/>
</dbReference>
<evidence type="ECO:0000313" key="7">
    <source>
        <dbReference type="Proteomes" id="UP000311382"/>
    </source>
</evidence>
<reference evidence="6 7" key="1">
    <citation type="submission" date="2019-03" db="EMBL/GenBank/DDBJ databases">
        <title>Rhodosporidium diobovatum UCD-FST 08-225 genome sequencing, assembly, and annotation.</title>
        <authorList>
            <person name="Fakankun I.U."/>
            <person name="Fristensky B."/>
            <person name="Levin D.B."/>
        </authorList>
    </citation>
    <scope>NUCLEOTIDE SEQUENCE [LARGE SCALE GENOMIC DNA]</scope>
    <source>
        <strain evidence="6 7">UCD-FST 08-225</strain>
    </source>
</reference>
<comment type="caution">
    <text evidence="6">The sequence shown here is derived from an EMBL/GenBank/DDBJ whole genome shotgun (WGS) entry which is preliminary data.</text>
</comment>
<dbReference type="GO" id="GO:0030154">
    <property type="term" value="P:cell differentiation"/>
    <property type="evidence" value="ECO:0007669"/>
    <property type="project" value="TreeGrafter"/>
</dbReference>
<dbReference type="Gene3D" id="1.10.30.10">
    <property type="entry name" value="High mobility group box domain"/>
    <property type="match status" value="1"/>
</dbReference>
<sequence length="326" mass="35109">MNGDSRAPYVKASSPGTPNRSVVVDWPTHRQRKKPVKKPVGHIQRPPNSFFLYRSARHKEVTAALDESGVARPSQADLSRQIAAMWKAESPEVRDEYARQAAEQKAAHAQRYPDYAFRPKPRASPRQSAKGPGDIPVTPPVPTGGTHESYFLPLPSPAASEAWTTFCSAPLASADLPDGPSSTSTSYQSPSTESFLPCPWSAPVDETGLDFALAPLPSGAPSYASYPHLPRTTHCWKMVPTYEDLLTAMPAADLVASPPSAPSSSSFTLPCTASEGTTLHSAAEPQPSGLACPLEEAPWWSALEEDRGAVSQTFYQPFASHYPSPE</sequence>
<dbReference type="SUPFAM" id="SSF47095">
    <property type="entry name" value="HMG-box"/>
    <property type="match status" value="1"/>
</dbReference>
<dbReference type="AlphaFoldDB" id="A0A5C5G1D0"/>
<organism evidence="6 7">
    <name type="scientific">Rhodotorula diobovata</name>
    <dbReference type="NCBI Taxonomy" id="5288"/>
    <lineage>
        <taxon>Eukaryota</taxon>
        <taxon>Fungi</taxon>
        <taxon>Dikarya</taxon>
        <taxon>Basidiomycota</taxon>
        <taxon>Pucciniomycotina</taxon>
        <taxon>Microbotryomycetes</taxon>
        <taxon>Sporidiobolales</taxon>
        <taxon>Sporidiobolaceae</taxon>
        <taxon>Rhodotorula</taxon>
    </lineage>
</organism>
<feature type="region of interest" description="Disordered" evidence="4">
    <location>
        <begin position="96"/>
        <end position="149"/>
    </location>
</feature>
<feature type="region of interest" description="Disordered" evidence="4">
    <location>
        <begin position="1"/>
        <end position="47"/>
    </location>
</feature>
<accession>A0A5C5G1D0</accession>
<proteinExistence type="predicted"/>
<dbReference type="GO" id="GO:0000978">
    <property type="term" value="F:RNA polymerase II cis-regulatory region sequence-specific DNA binding"/>
    <property type="evidence" value="ECO:0007669"/>
    <property type="project" value="TreeGrafter"/>
</dbReference>
<evidence type="ECO:0000313" key="6">
    <source>
        <dbReference type="EMBL" id="TNY22893.1"/>
    </source>
</evidence>
<keyword evidence="3" id="KW-0539">Nucleus</keyword>
<gene>
    <name evidence="6" type="ORF">DMC30DRAFT_444817</name>
</gene>
<keyword evidence="7" id="KW-1185">Reference proteome</keyword>
<feature type="compositionally biased region" description="Low complexity" evidence="4">
    <location>
        <begin position="99"/>
        <end position="110"/>
    </location>
</feature>
<dbReference type="OrthoDB" id="6247875at2759"/>